<feature type="compositionally biased region" description="Polar residues" evidence="1">
    <location>
        <begin position="87"/>
        <end position="96"/>
    </location>
</feature>
<reference evidence="2 3" key="1">
    <citation type="submission" date="2017-03" db="EMBL/GenBank/DDBJ databases">
        <authorList>
            <person name="Afonso C.L."/>
            <person name="Miller P.J."/>
            <person name="Scott M.A."/>
            <person name="Spackman E."/>
            <person name="Goraichik I."/>
            <person name="Dimitrov K.M."/>
            <person name="Suarez D.L."/>
            <person name="Swayne D.E."/>
        </authorList>
    </citation>
    <scope>NUCLEOTIDE SEQUENCE [LARGE SCALE GENOMIC DNA]</scope>
    <source>
        <strain evidence="2 3">CECT 7691</strain>
    </source>
</reference>
<evidence type="ECO:0000313" key="2">
    <source>
        <dbReference type="EMBL" id="SLN26000.1"/>
    </source>
</evidence>
<proteinExistence type="predicted"/>
<dbReference type="AlphaFoldDB" id="A0A1Y5RUZ1"/>
<evidence type="ECO:0000256" key="1">
    <source>
        <dbReference type="SAM" id="MobiDB-lite"/>
    </source>
</evidence>
<protein>
    <submittedName>
        <fullName evidence="2">Uncharacterized protein</fullName>
    </submittedName>
</protein>
<name>A0A1Y5RUZ1_9PROT</name>
<dbReference type="EMBL" id="FWFR01000001">
    <property type="protein sequence ID" value="SLN26000.1"/>
    <property type="molecule type" value="Genomic_DNA"/>
</dbReference>
<organism evidence="2 3">
    <name type="scientific">Oceanibacterium hippocampi</name>
    <dbReference type="NCBI Taxonomy" id="745714"/>
    <lineage>
        <taxon>Bacteria</taxon>
        <taxon>Pseudomonadati</taxon>
        <taxon>Pseudomonadota</taxon>
        <taxon>Alphaproteobacteria</taxon>
        <taxon>Sneathiellales</taxon>
        <taxon>Sneathiellaceae</taxon>
        <taxon>Oceanibacterium</taxon>
    </lineage>
</organism>
<dbReference type="InParanoid" id="A0A1Y5RUZ1"/>
<accession>A0A1Y5RUZ1</accession>
<dbReference type="Proteomes" id="UP000193200">
    <property type="component" value="Unassembled WGS sequence"/>
</dbReference>
<sequence length="107" mass="11673">MPPQCASELCNAQYRARGSLAGPRRARYPAPMSDDREIRALARRFLDLWERETAALGDDPTLQRFTGELMRLAGTRLGPGNHDVSRNSDTPGSVTASAEADDGKTGR</sequence>
<keyword evidence="3" id="KW-1185">Reference proteome</keyword>
<evidence type="ECO:0000313" key="3">
    <source>
        <dbReference type="Proteomes" id="UP000193200"/>
    </source>
</evidence>
<gene>
    <name evidence="2" type="ORF">OCH7691_00795</name>
</gene>
<feature type="region of interest" description="Disordered" evidence="1">
    <location>
        <begin position="74"/>
        <end position="107"/>
    </location>
</feature>